<comment type="similarity">
    <text evidence="7">Belongs to the glycosyltransferase group 1 family.</text>
</comment>
<protein>
    <recommendedName>
        <fullName evidence="3 7">3-deoxy-D-manno-octulosonic acid transferase</fullName>
        <shortName evidence="7">Kdo transferase</shortName>
        <ecNumber evidence="2 7">2.4.99.12</ecNumber>
    </recommendedName>
    <alternativeName>
        <fullName evidence="5 7">Lipid IV(A) 3-deoxy-D-manno-octulosonic acid transferase</fullName>
    </alternativeName>
</protein>
<keyword evidence="4 7" id="KW-0808">Transferase</keyword>
<evidence type="ECO:0000313" key="10">
    <source>
        <dbReference type="Proteomes" id="UP001219956"/>
    </source>
</evidence>
<keyword evidence="7" id="KW-0448">Lipopolysaccharide biosynthesis</keyword>
<name>A0ABT5IUE5_9NEIS</name>
<proteinExistence type="inferred from homology"/>
<accession>A0ABT5IUE5</accession>
<dbReference type="RefSeq" id="WP_272750374.1">
    <property type="nucleotide sequence ID" value="NZ_JAQQLF010000001.1"/>
</dbReference>
<dbReference type="InterPro" id="IPR039901">
    <property type="entry name" value="Kdotransferase"/>
</dbReference>
<gene>
    <name evidence="9" type="primary">waaA</name>
    <name evidence="9" type="ORF">PQU95_01485</name>
</gene>
<dbReference type="NCBIfam" id="NF004386">
    <property type="entry name" value="PRK05749.1-2"/>
    <property type="match status" value="1"/>
</dbReference>
<evidence type="ECO:0000256" key="2">
    <source>
        <dbReference type="ARBA" id="ARBA00012621"/>
    </source>
</evidence>
<keyword evidence="9" id="KW-0328">Glycosyltransferase</keyword>
<dbReference type="PANTHER" id="PTHR42755">
    <property type="entry name" value="3-DEOXY-MANNO-OCTULOSONATE CYTIDYLYLTRANSFERASE"/>
    <property type="match status" value="1"/>
</dbReference>
<comment type="catalytic activity">
    <reaction evidence="6 7">
        <text>lipid IVA (E. coli) + CMP-3-deoxy-beta-D-manno-octulosonate = alpha-Kdo-(2-&gt;6)-lipid IVA (E. coli) + CMP + H(+)</text>
        <dbReference type="Rhea" id="RHEA:28066"/>
        <dbReference type="ChEBI" id="CHEBI:15378"/>
        <dbReference type="ChEBI" id="CHEBI:58603"/>
        <dbReference type="ChEBI" id="CHEBI:60364"/>
        <dbReference type="ChEBI" id="CHEBI:60377"/>
        <dbReference type="ChEBI" id="CHEBI:85987"/>
        <dbReference type="EC" id="2.4.99.12"/>
    </reaction>
</comment>
<evidence type="ECO:0000256" key="1">
    <source>
        <dbReference type="ARBA" id="ARBA00004713"/>
    </source>
</evidence>
<dbReference type="InterPro" id="IPR007507">
    <property type="entry name" value="Glycos_transf_N"/>
</dbReference>
<feature type="domain" description="3-deoxy-D-manno-octulosonic-acid transferase N-terminal" evidence="8">
    <location>
        <begin position="34"/>
        <end position="207"/>
    </location>
</feature>
<dbReference type="SUPFAM" id="SSF53756">
    <property type="entry name" value="UDP-Glycosyltransferase/glycogen phosphorylase"/>
    <property type="match status" value="1"/>
</dbReference>
<dbReference type="EMBL" id="JAQQLF010000001">
    <property type="protein sequence ID" value="MDC7715895.1"/>
    <property type="molecule type" value="Genomic_DNA"/>
</dbReference>
<comment type="function">
    <text evidence="7">Involved in lipopolysaccharide (LPS) biosynthesis. Catalyzes the transfer of 3-deoxy-D-manno-octulosonate (Kdo) residue(s) from CMP-Kdo to lipid IV(A), the tetraacyldisaccharide-1,4'-bisphosphate precursor of lipid A.</text>
</comment>
<evidence type="ECO:0000256" key="4">
    <source>
        <dbReference type="ARBA" id="ARBA00022679"/>
    </source>
</evidence>
<dbReference type="EC" id="2.4.99.12" evidence="2 7"/>
<reference evidence="9 10" key="1">
    <citation type="submission" date="2023-01" db="EMBL/GenBank/DDBJ databases">
        <title>Novel species of the genus Vogesella isolated from rivers.</title>
        <authorList>
            <person name="Lu H."/>
        </authorList>
    </citation>
    <scope>NUCLEOTIDE SEQUENCE [LARGE SCALE GENOMIC DNA]</scope>
    <source>
        <strain evidence="9 10">DC21W</strain>
    </source>
</reference>
<dbReference type="GO" id="GO:0043842">
    <property type="term" value="F:Kdo transferase activity"/>
    <property type="evidence" value="ECO:0007669"/>
    <property type="project" value="UniProtKB-EC"/>
</dbReference>
<evidence type="ECO:0000256" key="5">
    <source>
        <dbReference type="ARBA" id="ARBA00031445"/>
    </source>
</evidence>
<evidence type="ECO:0000313" key="9">
    <source>
        <dbReference type="EMBL" id="MDC7715895.1"/>
    </source>
</evidence>
<dbReference type="Proteomes" id="UP001219956">
    <property type="component" value="Unassembled WGS sequence"/>
</dbReference>
<keyword evidence="7" id="KW-1003">Cell membrane</keyword>
<comment type="subcellular location">
    <subcellularLocation>
        <location evidence="7">Cell membrane</location>
    </subcellularLocation>
</comment>
<evidence type="ECO:0000256" key="7">
    <source>
        <dbReference type="RuleBase" id="RU365103"/>
    </source>
</evidence>
<organism evidence="9 10">
    <name type="scientific">Vogesella aquatica</name>
    <dbReference type="NCBI Taxonomy" id="2984206"/>
    <lineage>
        <taxon>Bacteria</taxon>
        <taxon>Pseudomonadati</taxon>
        <taxon>Pseudomonadota</taxon>
        <taxon>Betaproteobacteria</taxon>
        <taxon>Neisseriales</taxon>
        <taxon>Chromobacteriaceae</taxon>
        <taxon>Vogesella</taxon>
    </lineage>
</organism>
<dbReference type="Pfam" id="PF04413">
    <property type="entry name" value="Glycos_transf_N"/>
    <property type="match status" value="1"/>
</dbReference>
<dbReference type="PANTHER" id="PTHR42755:SF1">
    <property type="entry name" value="3-DEOXY-D-MANNO-OCTULOSONIC ACID TRANSFERASE, MITOCHONDRIAL-RELATED"/>
    <property type="match status" value="1"/>
</dbReference>
<sequence length="415" mass="45015">MLLRLYSALWPLLTPLIKRYLKKRARQAPAYLAHWDERFGRSQPQPRGQQIWLHAVSVGETRAALPLVKALRARYPQASLLITQMTPTGRAIAQELYPDAQVHYLPYDNLRWMRRFVAAAQPACLLLMETEIWPAMIHACRDAGVPVLLVNARLSEKSAAGYRRIARLVRPALQRLNAVAAQSPDDAARLAALGTPQPLVCGSTKYDFTPPADKLALGEAFRTRIGARPVWVCASTRDGEEALILDAWRAAGPQQALLVLVPRHPERFIQAAQLAAERGFAVQCRSDQMAVAADTQVWVGDSMGELFAYYAAADVAFVGGSLLDFGAQNMIEPASVGVPVLLGPSTYNFAEASALALQAGAARQVADAPQLVAAALALLDDADTRQRMREAGLAFTAAHRGASERIASLIAATLG</sequence>
<keyword evidence="7" id="KW-0472">Membrane</keyword>
<dbReference type="InterPro" id="IPR038107">
    <property type="entry name" value="Glycos_transf_N_sf"/>
</dbReference>
<comment type="pathway">
    <text evidence="1 7">Bacterial outer membrane biogenesis; LPS core biosynthesis.</text>
</comment>
<dbReference type="Gene3D" id="3.40.50.11720">
    <property type="entry name" value="3-Deoxy-D-manno-octulosonic-acid transferase, N-terminal domain"/>
    <property type="match status" value="1"/>
</dbReference>
<comment type="caution">
    <text evidence="9">The sequence shown here is derived from an EMBL/GenBank/DDBJ whole genome shotgun (WGS) entry which is preliminary data.</text>
</comment>
<evidence type="ECO:0000256" key="3">
    <source>
        <dbReference type="ARBA" id="ARBA00019077"/>
    </source>
</evidence>
<keyword evidence="10" id="KW-1185">Reference proteome</keyword>
<evidence type="ECO:0000256" key="6">
    <source>
        <dbReference type="ARBA" id="ARBA00049183"/>
    </source>
</evidence>
<dbReference type="Gene3D" id="3.40.50.2000">
    <property type="entry name" value="Glycogen Phosphorylase B"/>
    <property type="match status" value="1"/>
</dbReference>
<evidence type="ECO:0000259" key="8">
    <source>
        <dbReference type="Pfam" id="PF04413"/>
    </source>
</evidence>